<dbReference type="InterPro" id="IPR011114">
    <property type="entry name" value="RuvA_C"/>
</dbReference>
<dbReference type="SUPFAM" id="SSF50249">
    <property type="entry name" value="Nucleic acid-binding proteins"/>
    <property type="match status" value="1"/>
</dbReference>
<feature type="domain" description="Helix-hairpin-helix DNA-binding motif class 1" evidence="7">
    <location>
        <begin position="75"/>
        <end position="94"/>
    </location>
</feature>
<dbReference type="GO" id="GO:0009378">
    <property type="term" value="F:four-way junction helicase activity"/>
    <property type="evidence" value="ECO:0007669"/>
    <property type="project" value="InterPro"/>
</dbReference>
<evidence type="ECO:0000256" key="3">
    <source>
        <dbReference type="ARBA" id="ARBA00023125"/>
    </source>
</evidence>
<evidence type="ECO:0000256" key="5">
    <source>
        <dbReference type="ARBA" id="ARBA00023204"/>
    </source>
</evidence>
<dbReference type="GO" id="GO:0006281">
    <property type="term" value="P:DNA repair"/>
    <property type="evidence" value="ECO:0007669"/>
    <property type="project" value="UniProtKB-UniRule"/>
</dbReference>
<dbReference type="InterPro" id="IPR036267">
    <property type="entry name" value="RuvA_C_sf"/>
</dbReference>
<dbReference type="GO" id="GO:0048476">
    <property type="term" value="C:Holliday junction resolvase complex"/>
    <property type="evidence" value="ECO:0007669"/>
    <property type="project" value="UniProtKB-UniRule"/>
</dbReference>
<dbReference type="GO" id="GO:0005737">
    <property type="term" value="C:cytoplasm"/>
    <property type="evidence" value="ECO:0007669"/>
    <property type="project" value="UniProtKB-SubCell"/>
</dbReference>
<dbReference type="CDD" id="cd14332">
    <property type="entry name" value="UBA_RuvA_C"/>
    <property type="match status" value="1"/>
</dbReference>
<dbReference type="AlphaFoldDB" id="A0A2H0R4G0"/>
<dbReference type="Gene3D" id="2.40.50.140">
    <property type="entry name" value="Nucleic acid-binding proteins"/>
    <property type="match status" value="1"/>
</dbReference>
<keyword evidence="1 6" id="KW-0963">Cytoplasm</keyword>
<comment type="caution">
    <text evidence="6">Lacks conserved residue(s) required for the propagation of feature annotation.</text>
</comment>
<protein>
    <recommendedName>
        <fullName evidence="6">Holliday junction branch migration complex subunit RuvA</fullName>
    </recommendedName>
</protein>
<feature type="region of interest" description="Domain III" evidence="6">
    <location>
        <begin position="150"/>
        <end position="197"/>
    </location>
</feature>
<evidence type="ECO:0000256" key="4">
    <source>
        <dbReference type="ARBA" id="ARBA00023172"/>
    </source>
</evidence>
<evidence type="ECO:0000313" key="9">
    <source>
        <dbReference type="Proteomes" id="UP000230232"/>
    </source>
</evidence>
<comment type="function">
    <text evidence="6">The RuvA-RuvB-RuvC complex processes Holliday junction (HJ) DNA during genetic recombination and DNA repair, while the RuvA-RuvB complex plays an important role in the rescue of blocked DNA replication forks via replication fork reversal (RFR). RuvA specifically binds to HJ cruciform DNA, conferring on it an open structure. The RuvB hexamer acts as an ATP-dependent pump, pulling dsDNA into and through the RuvAB complex. HJ branch migration allows RuvC to scan DNA until it finds its consensus sequence, where it cleaves and resolves the cruciform DNA.</text>
</comment>
<organism evidence="8 9">
    <name type="scientific">Candidatus Yanofskybacteria bacterium CG10_big_fil_rev_8_21_14_0_10_46_23</name>
    <dbReference type="NCBI Taxonomy" id="1975098"/>
    <lineage>
        <taxon>Bacteria</taxon>
        <taxon>Candidatus Yanofskyibacteriota</taxon>
    </lineage>
</organism>
<dbReference type="NCBIfam" id="TIGR00084">
    <property type="entry name" value="ruvA"/>
    <property type="match status" value="1"/>
</dbReference>
<dbReference type="Proteomes" id="UP000230232">
    <property type="component" value="Unassembled WGS sequence"/>
</dbReference>
<dbReference type="InterPro" id="IPR012340">
    <property type="entry name" value="NA-bd_OB-fold"/>
</dbReference>
<dbReference type="Gene3D" id="1.10.150.20">
    <property type="entry name" value="5' to 3' exonuclease, C-terminal subdomain"/>
    <property type="match status" value="1"/>
</dbReference>
<accession>A0A2H0R4G0</accession>
<reference evidence="8 9" key="1">
    <citation type="submission" date="2017-09" db="EMBL/GenBank/DDBJ databases">
        <title>Depth-based differentiation of microbial function through sediment-hosted aquifers and enrichment of novel symbionts in the deep terrestrial subsurface.</title>
        <authorList>
            <person name="Probst A.J."/>
            <person name="Ladd B."/>
            <person name="Jarett J.K."/>
            <person name="Geller-Mcgrath D.E."/>
            <person name="Sieber C.M."/>
            <person name="Emerson J.B."/>
            <person name="Anantharaman K."/>
            <person name="Thomas B.C."/>
            <person name="Malmstrom R."/>
            <person name="Stieglmeier M."/>
            <person name="Klingl A."/>
            <person name="Woyke T."/>
            <person name="Ryan C.M."/>
            <person name="Banfield J.F."/>
        </authorList>
    </citation>
    <scope>NUCLEOTIDE SEQUENCE [LARGE SCALE GENOMIC DNA]</scope>
    <source>
        <strain evidence="8">CG10_big_fil_rev_8_21_14_0_10_46_23</strain>
    </source>
</reference>
<comment type="caution">
    <text evidence="8">The sequence shown here is derived from an EMBL/GenBank/DDBJ whole genome shotgun (WGS) entry which is preliminary data.</text>
</comment>
<name>A0A2H0R4G0_9BACT</name>
<dbReference type="Gene3D" id="1.10.8.10">
    <property type="entry name" value="DNA helicase RuvA subunit, C-terminal domain"/>
    <property type="match status" value="1"/>
</dbReference>
<dbReference type="Pfam" id="PF07499">
    <property type="entry name" value="RuvA_C"/>
    <property type="match status" value="1"/>
</dbReference>
<gene>
    <name evidence="6 8" type="primary">ruvA</name>
    <name evidence="8" type="ORF">COV31_00870</name>
</gene>
<keyword evidence="5 6" id="KW-0234">DNA repair</keyword>
<dbReference type="InterPro" id="IPR010994">
    <property type="entry name" value="RuvA_2-like"/>
</dbReference>
<dbReference type="GO" id="GO:0000400">
    <property type="term" value="F:four-way junction DNA binding"/>
    <property type="evidence" value="ECO:0007669"/>
    <property type="project" value="UniProtKB-UniRule"/>
</dbReference>
<evidence type="ECO:0000256" key="6">
    <source>
        <dbReference type="HAMAP-Rule" id="MF_00031"/>
    </source>
</evidence>
<dbReference type="GO" id="GO:0006310">
    <property type="term" value="P:DNA recombination"/>
    <property type="evidence" value="ECO:0007669"/>
    <property type="project" value="UniProtKB-UniRule"/>
</dbReference>
<dbReference type="HAMAP" id="MF_00031">
    <property type="entry name" value="DNA_HJ_migration_RuvA"/>
    <property type="match status" value="1"/>
</dbReference>
<comment type="subcellular location">
    <subcellularLocation>
        <location evidence="6">Cytoplasm</location>
    </subcellularLocation>
</comment>
<dbReference type="GO" id="GO:0009379">
    <property type="term" value="C:Holliday junction helicase complex"/>
    <property type="evidence" value="ECO:0007669"/>
    <property type="project" value="InterPro"/>
</dbReference>
<keyword evidence="2 6" id="KW-0227">DNA damage</keyword>
<dbReference type="InterPro" id="IPR000085">
    <property type="entry name" value="RuvA"/>
</dbReference>
<keyword evidence="3 6" id="KW-0238">DNA-binding</keyword>
<dbReference type="SUPFAM" id="SSF47781">
    <property type="entry name" value="RuvA domain 2-like"/>
    <property type="match status" value="1"/>
</dbReference>
<evidence type="ECO:0000256" key="1">
    <source>
        <dbReference type="ARBA" id="ARBA00022490"/>
    </source>
</evidence>
<dbReference type="EMBL" id="PCXO01000005">
    <property type="protein sequence ID" value="PIR41409.1"/>
    <property type="molecule type" value="Genomic_DNA"/>
</dbReference>
<feature type="domain" description="Helix-hairpin-helix DNA-binding motif class 1" evidence="7">
    <location>
        <begin position="110"/>
        <end position="129"/>
    </location>
</feature>
<keyword evidence="4 6" id="KW-0233">DNA recombination</keyword>
<dbReference type="GO" id="GO:0005524">
    <property type="term" value="F:ATP binding"/>
    <property type="evidence" value="ECO:0007669"/>
    <property type="project" value="InterPro"/>
</dbReference>
<comment type="subunit">
    <text evidence="6">Homotetramer. Forms an RuvA(8)-RuvB(12)-Holliday junction (HJ) complex. HJ DNA is sandwiched between 2 RuvA tetramers; dsDNA enters through RuvA and exits via RuvB. An RuvB hexamer assembles on each DNA strand where it exits the tetramer. Each RuvB hexamer is contacted by two RuvA subunits (via domain III) on 2 adjacent RuvB subunits; this complex drives branch migration. In the full resolvosome a probable DNA-RuvA(4)-RuvB(12)-RuvC(2) complex forms which resolves the HJ.</text>
</comment>
<comment type="similarity">
    <text evidence="6">Belongs to the RuvA family.</text>
</comment>
<comment type="domain">
    <text evidence="6">Has three domains with a flexible linker between the domains II and III and assumes an 'L' shape. Domain III is highly mobile and contacts RuvB.</text>
</comment>
<sequence>MISYLAGKVLDIGKSSVIIEVNGVGYRVTLSDRIRNSLSKIGEPIKVFTYSVINLRDGVFNLYGFIKLEELRFFELLITVSGIGPRLAQTILDNIDLPTLQLAIIREDDSYLKKISGIGAKTAKRMILELKNKVLETDVREASQGRDLASEEEAVEALVSLGYSTLQAREVIREIPDNLKNTQDRLKEALKILGKNK</sequence>
<evidence type="ECO:0000313" key="8">
    <source>
        <dbReference type="EMBL" id="PIR41409.1"/>
    </source>
</evidence>
<dbReference type="Pfam" id="PF14520">
    <property type="entry name" value="HHH_5"/>
    <property type="match status" value="1"/>
</dbReference>
<dbReference type="Pfam" id="PF01330">
    <property type="entry name" value="RuvA_N"/>
    <property type="match status" value="1"/>
</dbReference>
<dbReference type="SMART" id="SM00278">
    <property type="entry name" value="HhH1"/>
    <property type="match status" value="2"/>
</dbReference>
<dbReference type="InterPro" id="IPR013849">
    <property type="entry name" value="DNA_helicase_Holl-junc_RuvA_I"/>
</dbReference>
<proteinExistence type="inferred from homology"/>
<evidence type="ECO:0000256" key="2">
    <source>
        <dbReference type="ARBA" id="ARBA00022763"/>
    </source>
</evidence>
<dbReference type="InterPro" id="IPR003583">
    <property type="entry name" value="Hlx-hairpin-Hlx_DNA-bd_motif"/>
</dbReference>
<dbReference type="SUPFAM" id="SSF46929">
    <property type="entry name" value="DNA helicase RuvA subunit, C-terminal domain"/>
    <property type="match status" value="1"/>
</dbReference>
<evidence type="ECO:0000259" key="7">
    <source>
        <dbReference type="SMART" id="SM00278"/>
    </source>
</evidence>